<dbReference type="PROSITE" id="PS00697">
    <property type="entry name" value="DNA_LIGASE_A1"/>
    <property type="match status" value="1"/>
</dbReference>
<dbReference type="InterPro" id="IPR029710">
    <property type="entry name" value="LIG4"/>
</dbReference>
<evidence type="ECO:0000313" key="20">
    <source>
        <dbReference type="Proteomes" id="UP001479436"/>
    </source>
</evidence>
<dbReference type="Pfam" id="PF16589">
    <property type="entry name" value="BRCT_2"/>
    <property type="match status" value="1"/>
</dbReference>
<gene>
    <name evidence="19" type="primary">LIG4</name>
    <name evidence="19" type="ORF">K7432_001774</name>
</gene>
<evidence type="ECO:0000256" key="12">
    <source>
        <dbReference type="ARBA" id="ARBA00023204"/>
    </source>
</evidence>
<evidence type="ECO:0000256" key="3">
    <source>
        <dbReference type="ARBA" id="ARBA00007572"/>
    </source>
</evidence>
<evidence type="ECO:0000256" key="13">
    <source>
        <dbReference type="ARBA" id="ARBA00023242"/>
    </source>
</evidence>
<feature type="domain" description="BRCT" evidence="18">
    <location>
        <begin position="645"/>
        <end position="735"/>
    </location>
</feature>
<proteinExistence type="inferred from homology"/>
<keyword evidence="8 15" id="KW-0227">DNA damage</keyword>
<comment type="subcellular location">
    <subcellularLocation>
        <location evidence="2">Nucleus</location>
    </subcellularLocation>
</comment>
<dbReference type="SUPFAM" id="SSF117018">
    <property type="entry name" value="ATP-dependent DNA ligase DNA-binding domain"/>
    <property type="match status" value="1"/>
</dbReference>
<keyword evidence="10" id="KW-0460">Magnesium</keyword>
<dbReference type="InterPro" id="IPR021536">
    <property type="entry name" value="DNA_ligase_IV_dom"/>
</dbReference>
<evidence type="ECO:0000256" key="8">
    <source>
        <dbReference type="ARBA" id="ARBA00022763"/>
    </source>
</evidence>
<dbReference type="Pfam" id="PF01068">
    <property type="entry name" value="DNA_ligase_A_M"/>
    <property type="match status" value="1"/>
</dbReference>
<dbReference type="EC" id="6.5.1.1" evidence="15"/>
<dbReference type="InterPro" id="IPR012308">
    <property type="entry name" value="DNA_ligase_ATP-dep_N"/>
</dbReference>
<dbReference type="CDD" id="cd07903">
    <property type="entry name" value="Adenylation_DNA_ligase_IV"/>
    <property type="match status" value="1"/>
</dbReference>
<keyword evidence="20" id="KW-1185">Reference proteome</keyword>
<dbReference type="SUPFAM" id="SSF52113">
    <property type="entry name" value="BRCT domain"/>
    <property type="match status" value="2"/>
</dbReference>
<reference evidence="19 20" key="1">
    <citation type="submission" date="2023-04" db="EMBL/GenBank/DDBJ databases">
        <title>Genome of Basidiobolus ranarum AG-B5.</title>
        <authorList>
            <person name="Stajich J.E."/>
            <person name="Carter-House D."/>
            <person name="Gryganskyi A."/>
        </authorList>
    </citation>
    <scope>NUCLEOTIDE SEQUENCE [LARGE SCALE GENOMIC DNA]</scope>
    <source>
        <strain evidence="19 20">AG-B5</strain>
    </source>
</reference>
<dbReference type="InterPro" id="IPR016059">
    <property type="entry name" value="DNA_ligase_ATP-dep_CS"/>
</dbReference>
<evidence type="ECO:0000313" key="19">
    <source>
        <dbReference type="EMBL" id="KAK9767959.1"/>
    </source>
</evidence>
<dbReference type="SUPFAM" id="SSF56091">
    <property type="entry name" value="DNA ligase/mRNA capping enzyme, catalytic domain"/>
    <property type="match status" value="1"/>
</dbReference>
<sequence>MSTIMSSLSTSTSPLFSELCRLFESIAAKSIWDWKRRKMERFTQSWRSRYESFFSVMRLMLPHLDRERASYGMKEKVLARTYIAVLGLDKDSDDANSLLNWRLPGKSHQRTTGDFGDVLYEVLIHRSVVVGKGSLTIDDINDQLDNLNKCVNREEEQAVISHLFRYTTALEQKWIARIILKEFRIGLSERLVFGVYHPDAYKLFNVCSNLRKVCDDLKDPAIRIKSQDLNIFHPFKPMLSKRSAISNIVKLMNNKPFWIEAKLDGERIQLHKRGTEYQYWTRHANDNTALYGPDPFTGSLTPHIHKLFNSKAKNCILDGEMVAYDPLQDALLPFGSLRSASKDESSTHHKIQPCFMVFDIVFCNNTPVIDQPLSERRKLLKNVVEECDGYLHVIDHIEAASTKEICDIMDQAIVERGEGIIVKNPHGIYSPNDRNSNWLKLKPEYVDSLADDLDLLIVGGYYGTGSREGRISRFLCAVLDDTLSLSHEMRFKSFCRVGTGYTSQQIENFNAETKDHWLPYNTQDPPTWLNVASSGREKPDVYIYPTHSKVVQVKGAEVIVSTSYGAGYTLRFPRFVQFRDDKTWKDAMKISELIPLRKEASTLFTRKVSDLSHSQEISKKPSKRRKVPTIFPSSLTGAPSSKMKIQSEIFSNKSFYVMFGDEENDKHELENLVKLHGGNFYQDEGAQDNIVVISGTLKWSVRNLIKRGTHNIFLPSWIRESIQSNSVLPFKKRHFLYATLETEIGFYKDMDRFGDSYTEELTAHTLRDIIDKMDSSNILSCADHLNRQIVQEVEERYFESERLPGGLFRSCICYLDVLTSLNDVSSKMDHSSLTVTEYMLRFYGAEISTCLDSTVTHVLFSDEDPSRIVEISKYITRFERIPELVTTSWVSDSITEKSRLPEQLYRPQRDKGFEEIPNGSTWGLLKLKRSNPLKPA</sequence>
<name>A0ABR2X2F2_9FUNG</name>
<protein>
    <recommendedName>
        <fullName evidence="15">DNA ligase</fullName>
        <ecNumber evidence="15">6.5.1.1</ecNumber>
    </recommendedName>
</protein>
<dbReference type="Pfam" id="PF04679">
    <property type="entry name" value="DNA_ligase_A_C"/>
    <property type="match status" value="1"/>
</dbReference>
<dbReference type="Pfam" id="PF11411">
    <property type="entry name" value="DNA_ligase_IV"/>
    <property type="match status" value="1"/>
</dbReference>
<dbReference type="InterPro" id="IPR036420">
    <property type="entry name" value="BRCT_dom_sf"/>
</dbReference>
<comment type="caution">
    <text evidence="19">The sequence shown here is derived from an EMBL/GenBank/DDBJ whole genome shotgun (WGS) entry which is preliminary data.</text>
</comment>
<evidence type="ECO:0000256" key="10">
    <source>
        <dbReference type="ARBA" id="ARBA00022842"/>
    </source>
</evidence>
<keyword evidence="7 15" id="KW-0547">Nucleotide-binding</keyword>
<dbReference type="CDD" id="cd07968">
    <property type="entry name" value="OBF_DNA_ligase_IV"/>
    <property type="match status" value="1"/>
</dbReference>
<comment type="cofactor">
    <cofactor evidence="1">
        <name>Mg(2+)</name>
        <dbReference type="ChEBI" id="CHEBI:18420"/>
    </cofactor>
</comment>
<evidence type="ECO:0000256" key="14">
    <source>
        <dbReference type="ARBA" id="ARBA00034003"/>
    </source>
</evidence>
<keyword evidence="11 15" id="KW-0233">DNA recombination</keyword>
<dbReference type="SUPFAM" id="SSF50249">
    <property type="entry name" value="Nucleic acid-binding proteins"/>
    <property type="match status" value="1"/>
</dbReference>
<feature type="domain" description="BRCT" evidence="18">
    <location>
        <begin position="839"/>
        <end position="907"/>
    </location>
</feature>
<evidence type="ECO:0000256" key="7">
    <source>
        <dbReference type="ARBA" id="ARBA00022741"/>
    </source>
</evidence>
<evidence type="ECO:0000256" key="15">
    <source>
        <dbReference type="RuleBase" id="RU000617"/>
    </source>
</evidence>
<dbReference type="Gene3D" id="2.40.50.140">
    <property type="entry name" value="Nucleic acid-binding proteins"/>
    <property type="match status" value="1"/>
</dbReference>
<keyword evidence="12 15" id="KW-0234">DNA repair</keyword>
<feature type="domain" description="ATP-dependent DNA ligase family profile" evidence="17">
    <location>
        <begin position="346"/>
        <end position="480"/>
    </location>
</feature>
<keyword evidence="5" id="KW-0479">Metal-binding</keyword>
<dbReference type="InterPro" id="IPR012309">
    <property type="entry name" value="DNA_ligase_ATP-dep_C"/>
</dbReference>
<keyword evidence="6" id="KW-0677">Repeat</keyword>
<evidence type="ECO:0000256" key="5">
    <source>
        <dbReference type="ARBA" id="ARBA00022723"/>
    </source>
</evidence>
<dbReference type="InterPro" id="IPR000977">
    <property type="entry name" value="DNA_ligase_ATP-dep"/>
</dbReference>
<evidence type="ECO:0000256" key="1">
    <source>
        <dbReference type="ARBA" id="ARBA00001946"/>
    </source>
</evidence>
<accession>A0ABR2X2F2</accession>
<evidence type="ECO:0000256" key="9">
    <source>
        <dbReference type="ARBA" id="ARBA00022840"/>
    </source>
</evidence>
<dbReference type="PROSITE" id="PS50160">
    <property type="entry name" value="DNA_LIGASE_A3"/>
    <property type="match status" value="1"/>
</dbReference>
<dbReference type="PANTHER" id="PTHR45997:SF1">
    <property type="entry name" value="DNA LIGASE 4"/>
    <property type="match status" value="1"/>
</dbReference>
<dbReference type="Gene3D" id="3.40.50.10190">
    <property type="entry name" value="BRCT domain"/>
    <property type="match status" value="2"/>
</dbReference>
<dbReference type="InterPro" id="IPR036599">
    <property type="entry name" value="DNA_ligase_N_sf"/>
</dbReference>
<dbReference type="InterPro" id="IPR001357">
    <property type="entry name" value="BRCT_dom"/>
</dbReference>
<dbReference type="PANTHER" id="PTHR45997">
    <property type="entry name" value="DNA LIGASE 4"/>
    <property type="match status" value="1"/>
</dbReference>
<evidence type="ECO:0000259" key="17">
    <source>
        <dbReference type="PROSITE" id="PS50160"/>
    </source>
</evidence>
<evidence type="ECO:0000256" key="11">
    <source>
        <dbReference type="ARBA" id="ARBA00023172"/>
    </source>
</evidence>
<organism evidence="19 20">
    <name type="scientific">Basidiobolus ranarum</name>
    <dbReference type="NCBI Taxonomy" id="34480"/>
    <lineage>
        <taxon>Eukaryota</taxon>
        <taxon>Fungi</taxon>
        <taxon>Fungi incertae sedis</taxon>
        <taxon>Zoopagomycota</taxon>
        <taxon>Entomophthoromycotina</taxon>
        <taxon>Basidiobolomycetes</taxon>
        <taxon>Basidiobolales</taxon>
        <taxon>Basidiobolaceae</taxon>
        <taxon>Basidiobolus</taxon>
    </lineage>
</organism>
<evidence type="ECO:0000259" key="18">
    <source>
        <dbReference type="PROSITE" id="PS50172"/>
    </source>
</evidence>
<dbReference type="Gene3D" id="3.30.470.30">
    <property type="entry name" value="DNA ligase/mRNA capping enzyme"/>
    <property type="match status" value="1"/>
</dbReference>
<dbReference type="Proteomes" id="UP001479436">
    <property type="component" value="Unassembled WGS sequence"/>
</dbReference>
<comment type="catalytic activity">
    <reaction evidence="14 15">
        <text>ATP + (deoxyribonucleotide)n-3'-hydroxyl + 5'-phospho-(deoxyribonucleotide)m = (deoxyribonucleotide)n+m + AMP + diphosphate.</text>
        <dbReference type="EC" id="6.5.1.1"/>
    </reaction>
</comment>
<dbReference type="NCBIfam" id="TIGR00574">
    <property type="entry name" value="dnl1"/>
    <property type="match status" value="1"/>
</dbReference>
<dbReference type="GO" id="GO:0003910">
    <property type="term" value="F:DNA ligase (ATP) activity"/>
    <property type="evidence" value="ECO:0007669"/>
    <property type="project" value="UniProtKB-EC"/>
</dbReference>
<dbReference type="Gene3D" id="1.10.3260.10">
    <property type="entry name" value="DNA ligase, ATP-dependent, N-terminal domain"/>
    <property type="match status" value="1"/>
</dbReference>
<keyword evidence="13" id="KW-0539">Nucleus</keyword>
<dbReference type="PROSITE" id="PS50172">
    <property type="entry name" value="BRCT"/>
    <property type="match status" value="2"/>
</dbReference>
<dbReference type="Pfam" id="PF04675">
    <property type="entry name" value="DNA_ligase_A_N"/>
    <property type="match status" value="1"/>
</dbReference>
<evidence type="ECO:0000256" key="16">
    <source>
        <dbReference type="RuleBase" id="RU004196"/>
    </source>
</evidence>
<keyword evidence="4 15" id="KW-0436">Ligase</keyword>
<evidence type="ECO:0000256" key="4">
    <source>
        <dbReference type="ARBA" id="ARBA00022598"/>
    </source>
</evidence>
<evidence type="ECO:0000256" key="2">
    <source>
        <dbReference type="ARBA" id="ARBA00004123"/>
    </source>
</evidence>
<dbReference type="EMBL" id="JASJQH010000043">
    <property type="protein sequence ID" value="KAK9767959.1"/>
    <property type="molecule type" value="Genomic_DNA"/>
</dbReference>
<keyword evidence="9 15" id="KW-0067">ATP-binding</keyword>
<comment type="similarity">
    <text evidence="3 16">Belongs to the ATP-dependent DNA ligase family.</text>
</comment>
<dbReference type="InterPro" id="IPR012340">
    <property type="entry name" value="NA-bd_OB-fold"/>
</dbReference>
<dbReference type="InterPro" id="IPR044125">
    <property type="entry name" value="Adenylation_DNA_ligase_IV"/>
</dbReference>
<evidence type="ECO:0000256" key="6">
    <source>
        <dbReference type="ARBA" id="ARBA00022737"/>
    </source>
</evidence>
<dbReference type="SMART" id="SM00292">
    <property type="entry name" value="BRCT"/>
    <property type="match status" value="2"/>
</dbReference>
<dbReference type="InterPro" id="IPR012310">
    <property type="entry name" value="DNA_ligase_ATP-dep_cent"/>
</dbReference>